<dbReference type="Gene3D" id="6.20.50.160">
    <property type="match status" value="1"/>
</dbReference>
<dbReference type="InterPro" id="IPR009048">
    <property type="entry name" value="A-macroglobulin_rcpt-bd"/>
</dbReference>
<dbReference type="InterPro" id="IPR011626">
    <property type="entry name" value="Alpha-macroglobulin_TED"/>
</dbReference>
<dbReference type="InterPro" id="IPR008930">
    <property type="entry name" value="Terpenoid_cyclase/PrenylTrfase"/>
</dbReference>
<sequence>MAPPGSQTWAWSLCLLLSWMAFDHVAASPQYLVAIPSILEAEGVSRICASLLKPNETLTMTVSLKSKELNITLMQMVSGQEFHMCREFEVPSIEKDEVKMLEVEVQGDTFHSRESQKVLVKRFKPASFIQTDKPIYIPGQTVHFRVISLDSMLRPSALLYNTIALEDPNGVRIAQWLNQTAEGKILQLSHKLNSEAAEGSYQIRVEADGEQARRWFKVEKYVLPKFEITITSDAEVNILQDAFEVKVCAKYTYGQPVPGTAIVEVCRGLRRYYVGINDPNNPLAGISEPCHKQRKQTNRNGCATFAVLMFHYTKLDNKVVNDRLKITADVAEEGTEVRLAQQKDVGISYTAGTLSFLDTHTVYRKESSVRGKIKAVFYNNTPIANTPVYLFEGEVWSSRRLRNLTTDRNGVAAFSFCPGRLKGDPKGDLWLQASVTPKLQYIPYRAVHYRTERHLVSLLQDQSLNSKIISSLDLKAGTSPLPCGQEQDVTVVYTIAGEAEGEMDLIYLVGGAAGHSQVLSRGNIVLQGAKKLTIEDHTVTEGAFIFKLQVSSDMSPEVQVVAYAVLPSQGVIAHSAEFATEKCFSHIVSLEFSGSTAAPGGQIGLQIRAEPNAVCGLSAVDRSVFVKEPERILNADNIFSLLPAKRHMSYMVQDPNPCLPVRMRRSILPMPEGQDDPYQVFQRNGLKMVTNLFIRMPSCLSFKGRNYHFGHYYMKEMHSPMMPVAEPGQDGDDSDGGVGGGASPPAGSLIVTVRTFFPETWLWDMFETGASGTVDKVEKVPDTITTWEAETFCMSSQGFGLAPRADLKVFQPFFLELSLPYSIIRGERFDLKATVFNYLTRCIMLTVTPAESAHYQLVPLSGDQYTSCLCGNERKTVRWAMAVATLGVLEVSVTAEAVASPVSCNNEVVSVPDSGRIDRVQRTLIVKAEGLEMEQTHTWLLCPKGGELEEEATIDLPKNVIKGSARGSVSVVGDVMGRALKNLEGQLRMPYGCGEQNMARLAPNIYILQYLEKTKQLTPAIREKALEFLRSGYQRQLNYRHINGAYSSFGVGEGNIWLTTFVLRSFAKAREYIYIDQSTMSTTENWLKKKQRENGCFELVGALFNRRMKGGVSDEVTLTAYITASFLEMNVPANDPMVDKSLSCLKASIDKDGFANIYTTTLMAYVFTLAGDVVTRTRLLNHLSSKAKAKGDLLYWEQTSGEDSPSLSVEISSYMVLAQLSANPTLEELGYATRIIRWISTQQNYYGGFYSTQDSVVALQALALSATLIFSTDGSTQVTVTSPSTSHLFMVTKDNKLLLQEKELKKIEGKHRLKATGTGCAVVQFSINYNVPTPNEVSTFSLEASESANCARTSMTLEITSRFTGRAASSNMVILDLKILSGFTLDHGALESLGGPNKNRVELNNDHVLVYIPEMKKDKVVSHRVSLIQEFRVTGQKPAVIKIYDYYEPSNKAETEYTYPCSSAGTRSDR</sequence>
<name>A0A5C6PD61_9TELE</name>
<evidence type="ECO:0000256" key="8">
    <source>
        <dbReference type="SAM" id="SignalP"/>
    </source>
</evidence>
<dbReference type="Pfam" id="PF17791">
    <property type="entry name" value="MG3"/>
    <property type="match status" value="1"/>
</dbReference>
<dbReference type="InterPro" id="IPR013783">
    <property type="entry name" value="Ig-like_fold"/>
</dbReference>
<dbReference type="Pfam" id="PF00207">
    <property type="entry name" value="A2M"/>
    <property type="match status" value="1"/>
</dbReference>
<dbReference type="PANTHER" id="PTHR11412:SF150">
    <property type="entry name" value="ALPHA-2-MACROGLOBULIN-RELATED"/>
    <property type="match status" value="1"/>
</dbReference>
<proteinExistence type="inferred from homology"/>
<dbReference type="Pfam" id="PF07703">
    <property type="entry name" value="A2M_BRD"/>
    <property type="match status" value="1"/>
</dbReference>
<dbReference type="Pfam" id="PF07678">
    <property type="entry name" value="TED_complement"/>
    <property type="match status" value="1"/>
</dbReference>
<dbReference type="InterPro" id="IPR002890">
    <property type="entry name" value="MG2"/>
</dbReference>
<keyword evidence="3 8" id="KW-0732">Signal</keyword>
<evidence type="ECO:0000256" key="6">
    <source>
        <dbReference type="ARBA" id="ARBA00023180"/>
    </source>
</evidence>
<dbReference type="SMART" id="SM01419">
    <property type="entry name" value="Thiol-ester_cl"/>
    <property type="match status" value="1"/>
</dbReference>
<dbReference type="Proteomes" id="UP000324091">
    <property type="component" value="Chromosome 12"/>
</dbReference>
<comment type="similarity">
    <text evidence="1">Belongs to the protease inhibitor I39 (alpha-2-macroglobulin) family.</text>
</comment>
<dbReference type="SUPFAM" id="SSF48239">
    <property type="entry name" value="Terpenoid cyclases/Protein prenyltransferases"/>
    <property type="match status" value="1"/>
</dbReference>
<evidence type="ECO:0000256" key="3">
    <source>
        <dbReference type="ARBA" id="ARBA00022729"/>
    </source>
</evidence>
<organism evidence="12 13">
    <name type="scientific">Takifugu flavidus</name>
    <name type="common">sansaifugu</name>
    <dbReference type="NCBI Taxonomy" id="433684"/>
    <lineage>
        <taxon>Eukaryota</taxon>
        <taxon>Metazoa</taxon>
        <taxon>Chordata</taxon>
        <taxon>Craniata</taxon>
        <taxon>Vertebrata</taxon>
        <taxon>Euteleostomi</taxon>
        <taxon>Actinopterygii</taxon>
        <taxon>Neopterygii</taxon>
        <taxon>Teleostei</taxon>
        <taxon>Neoteleostei</taxon>
        <taxon>Acanthomorphata</taxon>
        <taxon>Eupercaria</taxon>
        <taxon>Tetraodontiformes</taxon>
        <taxon>Tetradontoidea</taxon>
        <taxon>Tetraodontidae</taxon>
        <taxon>Takifugu</taxon>
    </lineage>
</organism>
<feature type="domain" description="Alpha-macroglobulin receptor-binding" evidence="11">
    <location>
        <begin position="1370"/>
        <end position="1457"/>
    </location>
</feature>
<reference evidence="12 13" key="1">
    <citation type="submission" date="2019-04" db="EMBL/GenBank/DDBJ databases">
        <title>Chromosome genome assembly for Takifugu flavidus.</title>
        <authorList>
            <person name="Xiao S."/>
        </authorList>
    </citation>
    <scope>NUCLEOTIDE SEQUENCE [LARGE SCALE GENOMIC DNA]</scope>
    <source>
        <strain evidence="12">HTHZ2018</strain>
        <tissue evidence="12">Muscle</tissue>
    </source>
</reference>
<feature type="chain" id="PRO_5022897085" evidence="8">
    <location>
        <begin position="28"/>
        <end position="1470"/>
    </location>
</feature>
<evidence type="ECO:0000313" key="13">
    <source>
        <dbReference type="Proteomes" id="UP000324091"/>
    </source>
</evidence>
<dbReference type="Gene3D" id="2.60.120.1540">
    <property type="match status" value="1"/>
</dbReference>
<dbReference type="InterPro" id="IPR041813">
    <property type="entry name" value="A2M_TED"/>
</dbReference>
<evidence type="ECO:0000256" key="2">
    <source>
        <dbReference type="ARBA" id="ARBA00022690"/>
    </source>
</evidence>
<dbReference type="InterPro" id="IPR041555">
    <property type="entry name" value="MG3"/>
</dbReference>
<dbReference type="SMART" id="SM01360">
    <property type="entry name" value="A2M"/>
    <property type="match status" value="1"/>
</dbReference>
<evidence type="ECO:0000256" key="5">
    <source>
        <dbReference type="ARBA" id="ARBA00023157"/>
    </source>
</evidence>
<dbReference type="SMART" id="SM01359">
    <property type="entry name" value="A2M_N_2"/>
    <property type="match status" value="1"/>
</dbReference>
<keyword evidence="13" id="KW-1185">Reference proteome</keyword>
<dbReference type="InterPro" id="IPR014756">
    <property type="entry name" value="Ig_E-set"/>
</dbReference>
<evidence type="ECO:0000313" key="12">
    <source>
        <dbReference type="EMBL" id="TWW76671.1"/>
    </source>
</evidence>
<keyword evidence="6" id="KW-0325">Glycoprotein</keyword>
<dbReference type="GO" id="GO:0005615">
    <property type="term" value="C:extracellular space"/>
    <property type="evidence" value="ECO:0007669"/>
    <property type="project" value="InterPro"/>
</dbReference>
<dbReference type="GO" id="GO:0007399">
    <property type="term" value="P:nervous system development"/>
    <property type="evidence" value="ECO:0007669"/>
    <property type="project" value="UniProtKB-ARBA"/>
</dbReference>
<dbReference type="PROSITE" id="PS00477">
    <property type="entry name" value="ALPHA_2_MACROGLOBULIN"/>
    <property type="match status" value="1"/>
</dbReference>
<dbReference type="Gene3D" id="2.60.40.690">
    <property type="entry name" value="Alpha-macroglobulin, receptor-binding domain"/>
    <property type="match status" value="1"/>
</dbReference>
<dbReference type="InterPro" id="IPR047565">
    <property type="entry name" value="Alpha-macroglob_thiol-ester_cl"/>
</dbReference>
<dbReference type="Pfam" id="PF01835">
    <property type="entry name" value="MG2"/>
    <property type="match status" value="1"/>
</dbReference>
<dbReference type="Pfam" id="PF07677">
    <property type="entry name" value="A2M_recep"/>
    <property type="match status" value="1"/>
</dbReference>
<dbReference type="Gene3D" id="2.60.40.1930">
    <property type="match status" value="2"/>
</dbReference>
<dbReference type="SUPFAM" id="SSF81296">
    <property type="entry name" value="E set domains"/>
    <property type="match status" value="1"/>
</dbReference>
<dbReference type="InterPro" id="IPR011625">
    <property type="entry name" value="A2M_N_BRD"/>
</dbReference>
<dbReference type="Gene3D" id="1.50.10.20">
    <property type="match status" value="1"/>
</dbReference>
<dbReference type="InterPro" id="IPR050473">
    <property type="entry name" value="A2M/Complement_sys"/>
</dbReference>
<dbReference type="SUPFAM" id="SSF49410">
    <property type="entry name" value="Alpha-macroglobulin receptor domain"/>
    <property type="match status" value="1"/>
</dbReference>
<protein>
    <submittedName>
        <fullName evidence="12">Alpha-2-macroglobulin</fullName>
    </submittedName>
</protein>
<dbReference type="CDD" id="cd02897">
    <property type="entry name" value="A2M_2"/>
    <property type="match status" value="1"/>
</dbReference>
<accession>A0A5C6PD61</accession>
<feature type="domain" description="Alpha-2-macroglobulin bait region" evidence="9">
    <location>
        <begin position="472"/>
        <end position="627"/>
    </location>
</feature>
<dbReference type="Gene3D" id="2.60.40.1940">
    <property type="match status" value="1"/>
</dbReference>
<evidence type="ECO:0000259" key="10">
    <source>
        <dbReference type="SMART" id="SM01360"/>
    </source>
</evidence>
<dbReference type="EMBL" id="RHFK02000004">
    <property type="protein sequence ID" value="TWW76671.1"/>
    <property type="molecule type" value="Genomic_DNA"/>
</dbReference>
<dbReference type="Gene3D" id="2.60.40.10">
    <property type="entry name" value="Immunoglobulins"/>
    <property type="match status" value="1"/>
</dbReference>
<feature type="signal peptide" evidence="8">
    <location>
        <begin position="1"/>
        <end position="27"/>
    </location>
</feature>
<evidence type="ECO:0000256" key="7">
    <source>
        <dbReference type="SAM" id="MobiDB-lite"/>
    </source>
</evidence>
<evidence type="ECO:0000259" key="9">
    <source>
        <dbReference type="SMART" id="SM01359"/>
    </source>
</evidence>
<evidence type="ECO:0000259" key="11">
    <source>
        <dbReference type="SMART" id="SM01361"/>
    </source>
</evidence>
<dbReference type="GO" id="GO:0004867">
    <property type="term" value="F:serine-type endopeptidase inhibitor activity"/>
    <property type="evidence" value="ECO:0007669"/>
    <property type="project" value="UniProtKB-KW"/>
</dbReference>
<dbReference type="FunFam" id="2.60.40.1930:FF:000001">
    <property type="entry name" value="CD109 isoform 3"/>
    <property type="match status" value="1"/>
</dbReference>
<comment type="caution">
    <text evidence="12">The sequence shown here is derived from an EMBL/GenBank/DDBJ whole genome shotgun (WGS) entry which is preliminary data.</text>
</comment>
<dbReference type="Gene3D" id="2.20.130.20">
    <property type="match status" value="1"/>
</dbReference>
<dbReference type="InterPro" id="IPR036595">
    <property type="entry name" value="A-macroglobulin_rcpt-bd_sf"/>
</dbReference>
<evidence type="ECO:0000256" key="4">
    <source>
        <dbReference type="ARBA" id="ARBA00022900"/>
    </source>
</evidence>
<dbReference type="InterPro" id="IPR019742">
    <property type="entry name" value="MacrogloblnA2_CS"/>
</dbReference>
<keyword evidence="5" id="KW-1015">Disulfide bond</keyword>
<gene>
    <name evidence="12" type="ORF">D4764_12G0000610</name>
</gene>
<keyword evidence="2" id="KW-0646">Protease inhibitor</keyword>
<keyword evidence="4" id="KW-0722">Serine protease inhibitor</keyword>
<feature type="domain" description="Alpha-2-macroglobulin" evidence="10">
    <location>
        <begin position="760"/>
        <end position="849"/>
    </location>
</feature>
<feature type="region of interest" description="Disordered" evidence="7">
    <location>
        <begin position="724"/>
        <end position="745"/>
    </location>
</feature>
<dbReference type="InterPro" id="IPR001599">
    <property type="entry name" value="Macroglobln_a2"/>
</dbReference>
<dbReference type="PANTHER" id="PTHR11412">
    <property type="entry name" value="MACROGLOBULIN / COMPLEMENT"/>
    <property type="match status" value="1"/>
</dbReference>
<evidence type="ECO:0000256" key="1">
    <source>
        <dbReference type="ARBA" id="ARBA00010952"/>
    </source>
</evidence>
<dbReference type="FunFam" id="1.50.10.20:FF:000001">
    <property type="entry name" value="CD109 isoform 1"/>
    <property type="match status" value="1"/>
</dbReference>
<dbReference type="SMART" id="SM01361">
    <property type="entry name" value="A2M_recep"/>
    <property type="match status" value="1"/>
</dbReference>